<comment type="caution">
    <text evidence="4">The sequence shown here is derived from an EMBL/GenBank/DDBJ whole genome shotgun (WGS) entry which is preliminary data.</text>
</comment>
<feature type="coiled-coil region" evidence="1">
    <location>
        <begin position="247"/>
        <end position="299"/>
    </location>
</feature>
<feature type="compositionally biased region" description="Basic residues" evidence="2">
    <location>
        <begin position="40"/>
        <end position="63"/>
    </location>
</feature>
<gene>
    <name evidence="4" type="ORF">RFH988_LOCUS24529</name>
</gene>
<dbReference type="InterPro" id="IPR000477">
    <property type="entry name" value="RT_dom"/>
</dbReference>
<reference evidence="4" key="1">
    <citation type="submission" date="2021-02" db="EMBL/GenBank/DDBJ databases">
        <authorList>
            <person name="Nowell W R."/>
        </authorList>
    </citation>
    <scope>NUCLEOTIDE SEQUENCE</scope>
</reference>
<evidence type="ECO:0000256" key="1">
    <source>
        <dbReference type="SAM" id="Coils"/>
    </source>
</evidence>
<feature type="compositionally biased region" description="Polar residues" evidence="2">
    <location>
        <begin position="128"/>
        <end position="140"/>
    </location>
</feature>
<proteinExistence type="predicted"/>
<dbReference type="Proteomes" id="UP000663882">
    <property type="component" value="Unassembled WGS sequence"/>
</dbReference>
<dbReference type="PANTHER" id="PTHR21301">
    <property type="entry name" value="REVERSE TRANSCRIPTASE"/>
    <property type="match status" value="1"/>
</dbReference>
<feature type="domain" description="Reverse transcriptase" evidence="3">
    <location>
        <begin position="690"/>
        <end position="939"/>
    </location>
</feature>
<dbReference type="PANTHER" id="PTHR21301:SF10">
    <property type="entry name" value="REVERSE TRANSCRIPTASE DOMAIN-CONTAINING PROTEIN"/>
    <property type="match status" value="1"/>
</dbReference>
<name>A0A814WAL8_9BILA</name>
<feature type="region of interest" description="Disordered" evidence="2">
    <location>
        <begin position="104"/>
        <end position="152"/>
    </location>
</feature>
<dbReference type="Pfam" id="PF26215">
    <property type="entry name" value="HTH_animal"/>
    <property type="match status" value="1"/>
</dbReference>
<feature type="compositionally biased region" description="Low complexity" evidence="2">
    <location>
        <begin position="21"/>
        <end position="32"/>
    </location>
</feature>
<keyword evidence="1" id="KW-0175">Coiled coil</keyword>
<dbReference type="PROSITE" id="PS50878">
    <property type="entry name" value="RT_POL"/>
    <property type="match status" value="1"/>
</dbReference>
<accession>A0A814WAL8</accession>
<evidence type="ECO:0000256" key="2">
    <source>
        <dbReference type="SAM" id="MobiDB-lite"/>
    </source>
</evidence>
<dbReference type="EMBL" id="CAJNOO010001796">
    <property type="protein sequence ID" value="CAF1199697.1"/>
    <property type="molecule type" value="Genomic_DNA"/>
</dbReference>
<feature type="region of interest" description="Disordered" evidence="2">
    <location>
        <begin position="1"/>
        <end position="65"/>
    </location>
</feature>
<evidence type="ECO:0000313" key="4">
    <source>
        <dbReference type="EMBL" id="CAF1199697.1"/>
    </source>
</evidence>
<feature type="compositionally biased region" description="Polar residues" evidence="2">
    <location>
        <begin position="1"/>
        <end position="10"/>
    </location>
</feature>
<protein>
    <recommendedName>
        <fullName evidence="3">Reverse transcriptase domain-containing protein</fullName>
    </recommendedName>
</protein>
<sequence length="1526" mass="179682">MKASNSTLIPTGQRHPDQLPSNSQNQIGQQQQRIPLETKKNKRRKKCHGNRKLQRFKKKCRKRGLTEEEIQKLINEYNHSNQDGNQTNNQNKKLQHTTIEKMEVSNGLNDNINENNTTTSKSNKRKQQMTPSSSQRSASHSLVKRMKRSKSSQITMIPLKPNFKLPIYLKTHPNLLFRTLRLLLKHTLRKKSERQFLHSRLQLLDQQCRLELRQNLWQSYLNLGTEKEVWPNVVMKMAKTDEHLVCQQFVQKRLNEMKIKYDQFTNELRTQLQSCPVTLLQLQSTLDQHLKELIQIQQKYLATKMQFQLKRYEDMIKEMESFQSLSSFPLTSDQQNTIDRLIHLQEKQVQFYEDLEKLEARISIDFLPRSFDELEDFIVVNDYFPLIKDNIALEFKQNSYKIIQEAKRTWLNTYGNVYENQIEKFQHQYEVVLHQFEIANSSHACINNGTTTTTTLYQSFLNYINRRTNRLKEEIAYEKISLYRKQLLRVQRHLKSSKKMVTVKPTVIVDLLYHPFTAAQLDYLSRGPTYIRPNPSIFFPEKTLQKRIEREHNDTMKKLKKYMSNVTDLPKIPLNSPLYKSYSNQLRSYLSQSYMTLIPLIDQIRALRELKMIQSIRKKLKKYKLILRETDKSGVLHIGSAIDYERKAAEYRQTTGAYEELTSNPYNDIICQVTRLLNQLKSLNRIREWQRIKMMPIREKTELAYMYFIPKPHKKGTPPRPILNTIHAATKQISQFLDKLIRPLFDRFVRQTTFVDGVDLLDQLQKYIQKGYFNASTLFITFDITNLYTMLPQEESLVILAEFLRTHNCERINGLAIDTIVELARVVLQANAFVYNKKFYRQIIGGAMGSAFTLTLANIFMWKWERQTILPKLLSHELYGRYIDDVFFTCNQSEDKVKELLEAANKFHPNIKLEYKISKSVPFLDVYVENKNGILASSLYHKPSAEPTVVSFLSDHPRHVFRNVIQTALTRAIRYSSTFEIFNNERRAIRLMFLYNGYPSNYINQQFEKFFADYKTSTSSSILPMITDESQFLALRQKLLNQPTAKQTQLAISAATVQLTQHTQNVTQQNTNKIEATIQRNNEKFKNNIFLHVTHEGRLKGLAREIHMIHDSHFKNTVYGEIRLVVGFRNTPNTEFELSRKRPSSSVLKDLLRKITIDPSVHFQNLSTSQELPKKTISNPMDMATSSDPTLLLPDYSKLSDSKFTQMLLTSMSNTINQDAIIELLNQKEILLFIRELTQLVNKFNYSQLQHEQWSYYYNLGMTEGIWNGRISKKMAEANSMCYTYGRSKNLIKQRLEKYRVQCDKNQGAINEHIKQTPAIIDIQNITTMINNLINKDQYELQLELDRRKTMLRLDAEEHKIVEEFYQLKPRQTEINSAKMIWNAINEQHNIIDEMVIFKKWLEVHTQASSFSLQHIQLPNIYHIVTSLFFQSQTSSPEHIAEQTIAKAEQMVQYYNKIINNEKNKLQSTRSHHKNVQLLDQTINVIRQREHNMKQRHDYELRGKVANIFNQTTLTQMDIQLNMQNN</sequence>
<dbReference type="OrthoDB" id="10049649at2759"/>
<organism evidence="4 5">
    <name type="scientific">Rotaria sordida</name>
    <dbReference type="NCBI Taxonomy" id="392033"/>
    <lineage>
        <taxon>Eukaryota</taxon>
        <taxon>Metazoa</taxon>
        <taxon>Spiralia</taxon>
        <taxon>Gnathifera</taxon>
        <taxon>Rotifera</taxon>
        <taxon>Eurotatoria</taxon>
        <taxon>Bdelloidea</taxon>
        <taxon>Philodinida</taxon>
        <taxon>Philodinidae</taxon>
        <taxon>Rotaria</taxon>
    </lineage>
</organism>
<evidence type="ECO:0000313" key="5">
    <source>
        <dbReference type="Proteomes" id="UP000663882"/>
    </source>
</evidence>
<dbReference type="InterPro" id="IPR058912">
    <property type="entry name" value="HTH_animal"/>
</dbReference>
<evidence type="ECO:0000259" key="3">
    <source>
        <dbReference type="PROSITE" id="PS50878"/>
    </source>
</evidence>